<accession>A0A454JP65</accession>
<comment type="caution">
    <text evidence="2">The sequence shown here is derived from an EMBL/GenBank/DDBJ whole genome shotgun (WGS) entry which is preliminary data.</text>
</comment>
<dbReference type="AlphaFoldDB" id="A0A454JP65"/>
<feature type="compositionally biased region" description="Basic residues" evidence="1">
    <location>
        <begin position="53"/>
        <end position="75"/>
    </location>
</feature>
<keyword evidence="3" id="KW-1185">Reference proteome</keyword>
<sequence length="75" mass="8826">MRSGRQAQPRPRRQPACSYNYKGCRRGCRRRRTAAAHQPGICQQPHSPCLLPRPHRQPAHAWRRTARHSRPWPAR</sequence>
<gene>
    <name evidence="2" type="ORF">EAY64_00170</name>
</gene>
<organism evidence="2 3">
    <name type="scientific">Aquitalea palustris</name>
    <dbReference type="NCBI Taxonomy" id="2480983"/>
    <lineage>
        <taxon>Bacteria</taxon>
        <taxon>Pseudomonadati</taxon>
        <taxon>Pseudomonadota</taxon>
        <taxon>Betaproteobacteria</taxon>
        <taxon>Neisseriales</taxon>
        <taxon>Chromobacteriaceae</taxon>
        <taxon>Aquitalea</taxon>
    </lineage>
</organism>
<evidence type="ECO:0000313" key="2">
    <source>
        <dbReference type="EMBL" id="RMD02238.1"/>
    </source>
</evidence>
<name>A0A454JP65_9NEIS</name>
<feature type="region of interest" description="Disordered" evidence="1">
    <location>
        <begin position="35"/>
        <end position="75"/>
    </location>
</feature>
<dbReference type="EMBL" id="RFAR01000001">
    <property type="protein sequence ID" value="RMD02238.1"/>
    <property type="molecule type" value="Genomic_DNA"/>
</dbReference>
<reference evidence="2 3" key="1">
    <citation type="submission" date="2018-10" db="EMBL/GenBank/DDBJ databases">
        <title>Draft genome sequence of Aquitalea MWU14-2217 isolated from a wild cranberry bog in Provincetown, Massachusetts.</title>
        <authorList>
            <person name="Ebadzadsahrai G."/>
            <person name="Soby S."/>
        </authorList>
    </citation>
    <scope>NUCLEOTIDE SEQUENCE [LARGE SCALE GENOMIC DNA]</scope>
    <source>
        <strain evidence="2 3">MWU14-2217</strain>
    </source>
</reference>
<evidence type="ECO:0000256" key="1">
    <source>
        <dbReference type="SAM" id="MobiDB-lite"/>
    </source>
</evidence>
<proteinExistence type="predicted"/>
<protein>
    <submittedName>
        <fullName evidence="2">Uncharacterized protein</fullName>
    </submittedName>
</protein>
<dbReference type="Proteomes" id="UP000274139">
    <property type="component" value="Unassembled WGS sequence"/>
</dbReference>
<evidence type="ECO:0000313" key="3">
    <source>
        <dbReference type="Proteomes" id="UP000274139"/>
    </source>
</evidence>